<name>A0A2H3DLB9_ARMGA</name>
<sequence>MQTRVSTNPVDKVAGLALPLMPETIPAHDESKSLEDAWTALMNSMYARKRAAFLLAYPGVGLGHKQWRPTWEQVMTETLPVNQCSVLEYVEHDDETDEDSFEGSCIEKGHVRGLDVESVEGGDRSGELVVEGADGMQHTFAIRATHQILIPEGTYTLLGSIPGLDDDDIWGQYWAVGLRLPRRRFQKVSVVMMEDKEDIERLEGLGIAAKFRNILV</sequence>
<evidence type="ECO:0000313" key="2">
    <source>
        <dbReference type="Proteomes" id="UP000217790"/>
    </source>
</evidence>
<reference evidence="2" key="1">
    <citation type="journal article" date="2017" name="Nat. Ecol. Evol.">
        <title>Genome expansion and lineage-specific genetic innovations in the forest pathogenic fungi Armillaria.</title>
        <authorList>
            <person name="Sipos G."/>
            <person name="Prasanna A.N."/>
            <person name="Walter M.C."/>
            <person name="O'Connor E."/>
            <person name="Balint B."/>
            <person name="Krizsan K."/>
            <person name="Kiss B."/>
            <person name="Hess J."/>
            <person name="Varga T."/>
            <person name="Slot J."/>
            <person name="Riley R."/>
            <person name="Boka B."/>
            <person name="Rigling D."/>
            <person name="Barry K."/>
            <person name="Lee J."/>
            <person name="Mihaltcheva S."/>
            <person name="LaButti K."/>
            <person name="Lipzen A."/>
            <person name="Waldron R."/>
            <person name="Moloney N.M."/>
            <person name="Sperisen C."/>
            <person name="Kredics L."/>
            <person name="Vagvoelgyi C."/>
            <person name="Patrignani A."/>
            <person name="Fitzpatrick D."/>
            <person name="Nagy I."/>
            <person name="Doyle S."/>
            <person name="Anderson J.B."/>
            <person name="Grigoriev I.V."/>
            <person name="Gueldener U."/>
            <person name="Muensterkoetter M."/>
            <person name="Nagy L.G."/>
        </authorList>
    </citation>
    <scope>NUCLEOTIDE SEQUENCE [LARGE SCALE GENOMIC DNA]</scope>
    <source>
        <strain evidence="2">Ar21-2</strain>
    </source>
</reference>
<dbReference type="Proteomes" id="UP000217790">
    <property type="component" value="Unassembled WGS sequence"/>
</dbReference>
<accession>A0A2H3DLB9</accession>
<proteinExistence type="predicted"/>
<dbReference type="OrthoDB" id="3031000at2759"/>
<protein>
    <submittedName>
        <fullName evidence="1">Uncharacterized protein</fullName>
    </submittedName>
</protein>
<gene>
    <name evidence="1" type="ORF">ARMGADRAFT_1163665</name>
</gene>
<dbReference type="EMBL" id="KZ293651">
    <property type="protein sequence ID" value="PBK96009.1"/>
    <property type="molecule type" value="Genomic_DNA"/>
</dbReference>
<dbReference type="AlphaFoldDB" id="A0A2H3DLB9"/>
<dbReference type="STRING" id="47427.A0A2H3DLB9"/>
<evidence type="ECO:0000313" key="1">
    <source>
        <dbReference type="EMBL" id="PBK96009.1"/>
    </source>
</evidence>
<keyword evidence="2" id="KW-1185">Reference proteome</keyword>
<dbReference type="OMA" id="RTDEDWF"/>
<organism evidence="1 2">
    <name type="scientific">Armillaria gallica</name>
    <name type="common">Bulbous honey fungus</name>
    <name type="synonym">Armillaria bulbosa</name>
    <dbReference type="NCBI Taxonomy" id="47427"/>
    <lineage>
        <taxon>Eukaryota</taxon>
        <taxon>Fungi</taxon>
        <taxon>Dikarya</taxon>
        <taxon>Basidiomycota</taxon>
        <taxon>Agaricomycotina</taxon>
        <taxon>Agaricomycetes</taxon>
        <taxon>Agaricomycetidae</taxon>
        <taxon>Agaricales</taxon>
        <taxon>Marasmiineae</taxon>
        <taxon>Physalacriaceae</taxon>
        <taxon>Armillaria</taxon>
    </lineage>
</organism>
<dbReference type="InParanoid" id="A0A2H3DLB9"/>